<comment type="caution">
    <text evidence="2">The sequence shown here is derived from an EMBL/GenBank/DDBJ whole genome shotgun (WGS) entry which is preliminary data.</text>
</comment>
<accession>A0ABU5I432</accession>
<evidence type="ECO:0000256" key="1">
    <source>
        <dbReference type="SAM" id="Phobius"/>
    </source>
</evidence>
<evidence type="ECO:0000313" key="3">
    <source>
        <dbReference type="Proteomes" id="UP001294412"/>
    </source>
</evidence>
<keyword evidence="3" id="KW-1185">Reference proteome</keyword>
<keyword evidence="1" id="KW-0472">Membrane</keyword>
<evidence type="ECO:0008006" key="4">
    <source>
        <dbReference type="Google" id="ProtNLM"/>
    </source>
</evidence>
<keyword evidence="1" id="KW-1133">Transmembrane helix</keyword>
<dbReference type="Proteomes" id="UP001294412">
    <property type="component" value="Unassembled WGS sequence"/>
</dbReference>
<dbReference type="RefSeq" id="WP_322187011.1">
    <property type="nucleotide sequence ID" value="NZ_JAXLPB010000003.1"/>
</dbReference>
<reference evidence="2 3" key="1">
    <citation type="submission" date="2023-12" db="EMBL/GenBank/DDBJ databases">
        <title>Description of Novel Strain Fulvimarina sp. 2208YS6-2-32 isolated from Uroteuthis (Photololigo) edulis.</title>
        <authorList>
            <person name="Park J.-S."/>
        </authorList>
    </citation>
    <scope>NUCLEOTIDE SEQUENCE [LARGE SCALE GENOMIC DNA]</scope>
    <source>
        <strain evidence="2 3">2208YS6-2-32</strain>
    </source>
</reference>
<feature type="transmembrane region" description="Helical" evidence="1">
    <location>
        <begin position="27"/>
        <end position="48"/>
    </location>
</feature>
<sequence>MTSEPERQDDEPLDPAAENLRRKLMRLLIFSMGFMILSVLTVFGVIIYKTTRSSEPVYDGTPVAIPLPGGGEIIDTALDANRLLLTVRSGDAVRLVLVDRTTGAIVSEYVIDPSAPVPQ</sequence>
<protein>
    <recommendedName>
        <fullName evidence="4">Fimbrial protein</fullName>
    </recommendedName>
</protein>
<evidence type="ECO:0000313" key="2">
    <source>
        <dbReference type="EMBL" id="MDY8109523.1"/>
    </source>
</evidence>
<proteinExistence type="predicted"/>
<name>A0ABU5I432_9HYPH</name>
<gene>
    <name evidence="2" type="ORF">U0C82_10270</name>
</gene>
<dbReference type="EMBL" id="JAXLPB010000003">
    <property type="protein sequence ID" value="MDY8109523.1"/>
    <property type="molecule type" value="Genomic_DNA"/>
</dbReference>
<keyword evidence="1" id="KW-0812">Transmembrane</keyword>
<organism evidence="2 3">
    <name type="scientific">Fulvimarina uroteuthidis</name>
    <dbReference type="NCBI Taxonomy" id="3098149"/>
    <lineage>
        <taxon>Bacteria</taxon>
        <taxon>Pseudomonadati</taxon>
        <taxon>Pseudomonadota</taxon>
        <taxon>Alphaproteobacteria</taxon>
        <taxon>Hyphomicrobiales</taxon>
        <taxon>Aurantimonadaceae</taxon>
        <taxon>Fulvimarina</taxon>
    </lineage>
</organism>